<gene>
    <name evidence="2" type="ORF">EMA8858_03128</name>
</gene>
<evidence type="ECO:0000313" key="3">
    <source>
        <dbReference type="Proteomes" id="UP000837932"/>
    </source>
</evidence>
<evidence type="ECO:0000313" key="2">
    <source>
        <dbReference type="EMBL" id="CAH0996991.1"/>
    </source>
</evidence>
<comment type="caution">
    <text evidence="2">The sequence shown here is derived from an EMBL/GenBank/DDBJ whole genome shotgun (WGS) entry which is preliminary data.</text>
</comment>
<proteinExistence type="predicted"/>
<protein>
    <submittedName>
        <fullName evidence="2">Uncharacterized protein</fullName>
    </submittedName>
</protein>
<reference evidence="2" key="1">
    <citation type="submission" date="2021-12" db="EMBL/GenBank/DDBJ databases">
        <authorList>
            <person name="Rodrigo-Torres L."/>
            <person name="Arahal R. D."/>
            <person name="Lucena T."/>
        </authorList>
    </citation>
    <scope>NUCLEOTIDE SEQUENCE</scope>
    <source>
        <strain evidence="2">CECT 8858</strain>
    </source>
</reference>
<evidence type="ECO:0000256" key="1">
    <source>
        <dbReference type="SAM" id="MobiDB-lite"/>
    </source>
</evidence>
<keyword evidence="3" id="KW-1185">Reference proteome</keyword>
<organism evidence="2 3">
    <name type="scientific">Emticicia aquatica</name>
    <dbReference type="NCBI Taxonomy" id="1681835"/>
    <lineage>
        <taxon>Bacteria</taxon>
        <taxon>Pseudomonadati</taxon>
        <taxon>Bacteroidota</taxon>
        <taxon>Cytophagia</taxon>
        <taxon>Cytophagales</taxon>
        <taxon>Leadbetterellaceae</taxon>
        <taxon>Emticicia</taxon>
    </lineage>
</organism>
<dbReference type="Proteomes" id="UP000837932">
    <property type="component" value="Unassembled WGS sequence"/>
</dbReference>
<feature type="region of interest" description="Disordered" evidence="1">
    <location>
        <begin position="1"/>
        <end position="21"/>
    </location>
</feature>
<name>A0ABN8EW96_9BACT</name>
<sequence length="60" mass="6813">MISTMGKVPKVRPPKEVTNNSTENIKFKNSDIDAITLNLVNPKNMRQAFLFLHLEAKDTI</sequence>
<dbReference type="EMBL" id="CAKLPY010000002">
    <property type="protein sequence ID" value="CAH0996991.1"/>
    <property type="molecule type" value="Genomic_DNA"/>
</dbReference>
<accession>A0ABN8EW96</accession>